<evidence type="ECO:0000259" key="10">
    <source>
        <dbReference type="PROSITE" id="PS50110"/>
    </source>
</evidence>
<dbReference type="EMBL" id="JBHSAM010000033">
    <property type="protein sequence ID" value="MFC4102394.1"/>
    <property type="molecule type" value="Genomic_DNA"/>
</dbReference>
<dbReference type="Gene3D" id="1.10.10.60">
    <property type="entry name" value="Homeodomain-like"/>
    <property type="match status" value="2"/>
</dbReference>
<evidence type="ECO:0000256" key="2">
    <source>
        <dbReference type="ARBA" id="ARBA00022490"/>
    </source>
</evidence>
<dbReference type="PROSITE" id="PS00041">
    <property type="entry name" value="HTH_ARAC_FAMILY_1"/>
    <property type="match status" value="1"/>
</dbReference>
<keyword evidence="12" id="KW-1185">Reference proteome</keyword>
<dbReference type="Pfam" id="PF00072">
    <property type="entry name" value="Response_reg"/>
    <property type="match status" value="1"/>
</dbReference>
<dbReference type="PANTHER" id="PTHR42713">
    <property type="entry name" value="HISTIDINE KINASE-RELATED"/>
    <property type="match status" value="1"/>
</dbReference>
<evidence type="ECO:0000256" key="7">
    <source>
        <dbReference type="ARBA" id="ARBA00023163"/>
    </source>
</evidence>
<dbReference type="PANTHER" id="PTHR42713:SF3">
    <property type="entry name" value="TRANSCRIPTIONAL REGULATORY PROTEIN HPTR"/>
    <property type="match status" value="1"/>
</dbReference>
<name>A0ABV8K8Q0_9BACL</name>
<reference evidence="12" key="1">
    <citation type="journal article" date="2019" name="Int. J. Syst. Evol. Microbiol.">
        <title>The Global Catalogue of Microorganisms (GCM) 10K type strain sequencing project: providing services to taxonomists for standard genome sequencing and annotation.</title>
        <authorList>
            <consortium name="The Broad Institute Genomics Platform"/>
            <consortium name="The Broad Institute Genome Sequencing Center for Infectious Disease"/>
            <person name="Wu L."/>
            <person name="Ma J."/>
        </authorList>
    </citation>
    <scope>NUCLEOTIDE SEQUENCE [LARGE SCALE GENOMIC DNA]</scope>
    <source>
        <strain evidence="12">IBRC-M 10987</strain>
    </source>
</reference>
<evidence type="ECO:0000256" key="8">
    <source>
        <dbReference type="PROSITE-ProRule" id="PRU00169"/>
    </source>
</evidence>
<evidence type="ECO:0000256" key="5">
    <source>
        <dbReference type="ARBA" id="ARBA00023015"/>
    </source>
</evidence>
<evidence type="ECO:0000256" key="4">
    <source>
        <dbReference type="ARBA" id="ARBA00023012"/>
    </source>
</evidence>
<organism evidence="11 12">
    <name type="scientific">Paenibacillus xanthanilyticus</name>
    <dbReference type="NCBI Taxonomy" id="1783531"/>
    <lineage>
        <taxon>Bacteria</taxon>
        <taxon>Bacillati</taxon>
        <taxon>Bacillota</taxon>
        <taxon>Bacilli</taxon>
        <taxon>Bacillales</taxon>
        <taxon>Paenibacillaceae</taxon>
        <taxon>Paenibacillus</taxon>
    </lineage>
</organism>
<feature type="domain" description="HTH araC/xylS-type" evidence="9">
    <location>
        <begin position="421"/>
        <end position="518"/>
    </location>
</feature>
<dbReference type="InterPro" id="IPR018060">
    <property type="entry name" value="HTH_AraC"/>
</dbReference>
<evidence type="ECO:0000313" key="11">
    <source>
        <dbReference type="EMBL" id="MFC4102394.1"/>
    </source>
</evidence>
<dbReference type="PROSITE" id="PS01124">
    <property type="entry name" value="HTH_ARAC_FAMILY_2"/>
    <property type="match status" value="1"/>
</dbReference>
<gene>
    <name evidence="11" type="ORF">ACFOZ8_22515</name>
</gene>
<accession>A0ABV8K8Q0</accession>
<dbReference type="InterPro" id="IPR051552">
    <property type="entry name" value="HptR"/>
</dbReference>
<protein>
    <submittedName>
        <fullName evidence="11">Response regulator</fullName>
    </submittedName>
</protein>
<evidence type="ECO:0000256" key="1">
    <source>
        <dbReference type="ARBA" id="ARBA00004496"/>
    </source>
</evidence>
<dbReference type="RefSeq" id="WP_377721013.1">
    <property type="nucleotide sequence ID" value="NZ_JBHSAM010000033.1"/>
</dbReference>
<dbReference type="Gene3D" id="3.40.50.2300">
    <property type="match status" value="1"/>
</dbReference>
<evidence type="ECO:0000256" key="6">
    <source>
        <dbReference type="ARBA" id="ARBA00023125"/>
    </source>
</evidence>
<proteinExistence type="predicted"/>
<comment type="caution">
    <text evidence="11">The sequence shown here is derived from an EMBL/GenBank/DDBJ whole genome shotgun (WGS) entry which is preliminary data.</text>
</comment>
<keyword evidence="3 8" id="KW-0597">Phosphoprotein</keyword>
<dbReference type="SMART" id="SM00448">
    <property type="entry name" value="REC"/>
    <property type="match status" value="1"/>
</dbReference>
<keyword evidence="6" id="KW-0238">DNA-binding</keyword>
<dbReference type="InterPro" id="IPR018062">
    <property type="entry name" value="HTH_AraC-typ_CS"/>
</dbReference>
<dbReference type="Pfam" id="PF17853">
    <property type="entry name" value="GGDEF_2"/>
    <property type="match status" value="1"/>
</dbReference>
<dbReference type="CDD" id="cd17536">
    <property type="entry name" value="REC_YesN-like"/>
    <property type="match status" value="1"/>
</dbReference>
<dbReference type="InterPro" id="IPR011006">
    <property type="entry name" value="CheY-like_superfamily"/>
</dbReference>
<evidence type="ECO:0000313" key="12">
    <source>
        <dbReference type="Proteomes" id="UP001595715"/>
    </source>
</evidence>
<dbReference type="SMART" id="SM00342">
    <property type="entry name" value="HTH_ARAC"/>
    <property type="match status" value="1"/>
</dbReference>
<keyword evidence="7" id="KW-0804">Transcription</keyword>
<comment type="subcellular location">
    <subcellularLocation>
        <location evidence="1">Cytoplasm</location>
    </subcellularLocation>
</comment>
<feature type="domain" description="Response regulatory" evidence="10">
    <location>
        <begin position="3"/>
        <end position="122"/>
    </location>
</feature>
<dbReference type="SUPFAM" id="SSF52172">
    <property type="entry name" value="CheY-like"/>
    <property type="match status" value="1"/>
</dbReference>
<dbReference type="Pfam" id="PF12833">
    <property type="entry name" value="HTH_18"/>
    <property type="match status" value="1"/>
</dbReference>
<dbReference type="SUPFAM" id="SSF46689">
    <property type="entry name" value="Homeodomain-like"/>
    <property type="match status" value="2"/>
</dbReference>
<dbReference type="PROSITE" id="PS50110">
    <property type="entry name" value="RESPONSE_REGULATORY"/>
    <property type="match status" value="1"/>
</dbReference>
<evidence type="ECO:0000259" key="9">
    <source>
        <dbReference type="PROSITE" id="PS01124"/>
    </source>
</evidence>
<sequence>MIKVLIVDDEPKLRQGLQTLIPWQDLGFIVTATAANGQEALNVVEEQIPDVVIVDIRMPVMDGLQFIQRLSALDVPMHVHVIILSGHADFDYARRAIKYGVAGYLLKPVDIHEMSALLKQVRERMEGERAKGEQRRFGKANRDLLVQHLLIPQEEAHHPSNVRSALQEADLLWDNYEVVLVSPQVPEADRSDALIRLSQGLKARMEPSKQGVVTIIASYVALLLQAPLRGKDRRLDLYRELQDAAEEVRFVAATGGAVSVPEEIRLSYGKAQEAVKRAFFSKEDGLLGPSSPCYPVPVTSLSSGEPSEAMMEELIFRLYYSLDVGNHAMILPLLEEAAACFIGQGHNEKSVKESFFFLSNTVIHKLGSGLRMERKEMESVSRFLNEIYQYGRLDELLEGIRRFLVELATDAEPSGHEQEFKKMIDFINRHYADNLKLETLARLLNYSTAYLGQLFKNRTGEYFNTYVDKVRIEKAKELLAGGMKVYEAAERVGYTSVNYFHSKFKRYEGRSPSDYKNP</sequence>
<keyword evidence="5" id="KW-0805">Transcription regulation</keyword>
<keyword evidence="4" id="KW-0902">Two-component regulatory system</keyword>
<keyword evidence="2" id="KW-0963">Cytoplasm</keyword>
<dbReference type="Proteomes" id="UP001595715">
    <property type="component" value="Unassembled WGS sequence"/>
</dbReference>
<evidence type="ECO:0000256" key="3">
    <source>
        <dbReference type="ARBA" id="ARBA00022553"/>
    </source>
</evidence>
<dbReference type="InterPro" id="IPR041522">
    <property type="entry name" value="CdaR_GGDEF"/>
</dbReference>
<dbReference type="InterPro" id="IPR009057">
    <property type="entry name" value="Homeodomain-like_sf"/>
</dbReference>
<dbReference type="InterPro" id="IPR001789">
    <property type="entry name" value="Sig_transdc_resp-reg_receiver"/>
</dbReference>
<feature type="modified residue" description="4-aspartylphosphate" evidence="8">
    <location>
        <position position="55"/>
    </location>
</feature>